<evidence type="ECO:0000313" key="2">
    <source>
        <dbReference type="EMBL" id="MBX70959.1"/>
    </source>
</evidence>
<proteinExistence type="predicted"/>
<feature type="region of interest" description="Disordered" evidence="1">
    <location>
        <begin position="18"/>
        <end position="54"/>
    </location>
</feature>
<feature type="compositionally biased region" description="Polar residues" evidence="1">
    <location>
        <begin position="35"/>
        <end position="54"/>
    </location>
</feature>
<evidence type="ECO:0000256" key="1">
    <source>
        <dbReference type="SAM" id="MobiDB-lite"/>
    </source>
</evidence>
<sequence>MNIAIALLTYMMERRPRDFKKPKLAESGKPDLKMPTSTMEKLSGGTNRPSPSLSIFSPTATAVGAATSRTLQISPSKLSSSFICFGA</sequence>
<feature type="compositionally biased region" description="Basic and acidic residues" evidence="1">
    <location>
        <begin position="18"/>
        <end position="32"/>
    </location>
</feature>
<organism evidence="2">
    <name type="scientific">Rhizophora mucronata</name>
    <name type="common">Asiatic mangrove</name>
    <dbReference type="NCBI Taxonomy" id="61149"/>
    <lineage>
        <taxon>Eukaryota</taxon>
        <taxon>Viridiplantae</taxon>
        <taxon>Streptophyta</taxon>
        <taxon>Embryophyta</taxon>
        <taxon>Tracheophyta</taxon>
        <taxon>Spermatophyta</taxon>
        <taxon>Magnoliopsida</taxon>
        <taxon>eudicotyledons</taxon>
        <taxon>Gunneridae</taxon>
        <taxon>Pentapetalae</taxon>
        <taxon>rosids</taxon>
        <taxon>fabids</taxon>
        <taxon>Malpighiales</taxon>
        <taxon>Rhizophoraceae</taxon>
        <taxon>Rhizophora</taxon>
    </lineage>
</organism>
<reference evidence="2" key="1">
    <citation type="submission" date="2018-02" db="EMBL/GenBank/DDBJ databases">
        <title>Rhizophora mucronata_Transcriptome.</title>
        <authorList>
            <person name="Meera S.P."/>
            <person name="Sreeshan A."/>
            <person name="Augustine A."/>
        </authorList>
    </citation>
    <scope>NUCLEOTIDE SEQUENCE</scope>
    <source>
        <tissue evidence="2">Leaf</tissue>
    </source>
</reference>
<name>A0A2P2QVB1_RHIMU</name>
<accession>A0A2P2QVB1</accession>
<dbReference type="EMBL" id="GGEC01090475">
    <property type="protein sequence ID" value="MBX70959.1"/>
    <property type="molecule type" value="Transcribed_RNA"/>
</dbReference>
<protein>
    <submittedName>
        <fullName evidence="2">Uncharacterized protein</fullName>
    </submittedName>
</protein>
<dbReference type="AlphaFoldDB" id="A0A2P2QVB1"/>